<dbReference type="OrthoDB" id="6679656at2759"/>
<reference evidence="2" key="1">
    <citation type="submission" date="2022-01" db="EMBL/GenBank/DDBJ databases">
        <authorList>
            <person name="King R."/>
        </authorList>
    </citation>
    <scope>NUCLEOTIDE SEQUENCE</scope>
</reference>
<name>A0A9P0D8W0_9CUCU</name>
<dbReference type="AlphaFoldDB" id="A0A9P0D8W0"/>
<organism evidence="2 3">
    <name type="scientific">Psylliodes chrysocephalus</name>
    <dbReference type="NCBI Taxonomy" id="3402493"/>
    <lineage>
        <taxon>Eukaryota</taxon>
        <taxon>Metazoa</taxon>
        <taxon>Ecdysozoa</taxon>
        <taxon>Arthropoda</taxon>
        <taxon>Hexapoda</taxon>
        <taxon>Insecta</taxon>
        <taxon>Pterygota</taxon>
        <taxon>Neoptera</taxon>
        <taxon>Endopterygota</taxon>
        <taxon>Coleoptera</taxon>
        <taxon>Polyphaga</taxon>
        <taxon>Cucujiformia</taxon>
        <taxon>Chrysomeloidea</taxon>
        <taxon>Chrysomelidae</taxon>
        <taxon>Galerucinae</taxon>
        <taxon>Alticini</taxon>
        <taxon>Psylliodes</taxon>
    </lineage>
</organism>
<accession>A0A9P0D8W0</accession>
<gene>
    <name evidence="2" type="ORF">PSYICH_LOCUS14656</name>
</gene>
<feature type="compositionally biased region" description="Polar residues" evidence="1">
    <location>
        <begin position="17"/>
        <end position="41"/>
    </location>
</feature>
<evidence type="ECO:0000313" key="3">
    <source>
        <dbReference type="Proteomes" id="UP001153636"/>
    </source>
</evidence>
<keyword evidence="3" id="KW-1185">Reference proteome</keyword>
<feature type="region of interest" description="Disordered" evidence="1">
    <location>
        <begin position="1"/>
        <end position="70"/>
    </location>
</feature>
<dbReference type="Proteomes" id="UP001153636">
    <property type="component" value="Chromosome 8"/>
</dbReference>
<sequence>MAESACKEFPSFKGLKLTNQQQQNVPQAPDTQRTANIQKYSSLGRRPLPQTPDEKARKQPAVPRVPPTISSQCIIETPLNPANFRSLQRGAWQDTPSTFQPNVQFRSLQRTAGAQFRPARVQDQTHGEVLYANSESERQLYAVTEL</sequence>
<protein>
    <submittedName>
        <fullName evidence="2">Uncharacterized protein</fullName>
    </submittedName>
</protein>
<proteinExistence type="predicted"/>
<dbReference type="EMBL" id="OV651820">
    <property type="protein sequence ID" value="CAH1114099.1"/>
    <property type="molecule type" value="Genomic_DNA"/>
</dbReference>
<evidence type="ECO:0000313" key="2">
    <source>
        <dbReference type="EMBL" id="CAH1114099.1"/>
    </source>
</evidence>
<evidence type="ECO:0000256" key="1">
    <source>
        <dbReference type="SAM" id="MobiDB-lite"/>
    </source>
</evidence>